<accession>A0A0F9I9L9</accession>
<protein>
    <submittedName>
        <fullName evidence="2">Uncharacterized protein</fullName>
    </submittedName>
</protein>
<keyword evidence="1" id="KW-0812">Transmembrane</keyword>
<organism evidence="2">
    <name type="scientific">marine sediment metagenome</name>
    <dbReference type="NCBI Taxonomy" id="412755"/>
    <lineage>
        <taxon>unclassified sequences</taxon>
        <taxon>metagenomes</taxon>
        <taxon>ecological metagenomes</taxon>
    </lineage>
</organism>
<name>A0A0F9I9L9_9ZZZZ</name>
<proteinExistence type="predicted"/>
<evidence type="ECO:0000256" key="1">
    <source>
        <dbReference type="SAM" id="Phobius"/>
    </source>
</evidence>
<keyword evidence="1" id="KW-0472">Membrane</keyword>
<comment type="caution">
    <text evidence="2">The sequence shown here is derived from an EMBL/GenBank/DDBJ whole genome shotgun (WGS) entry which is preliminary data.</text>
</comment>
<keyword evidence="1" id="KW-1133">Transmembrane helix</keyword>
<dbReference type="EMBL" id="LAZR01019989">
    <property type="protein sequence ID" value="KKL90510.1"/>
    <property type="molecule type" value="Genomic_DNA"/>
</dbReference>
<sequence length="164" mass="19418">MPRKFPWLIFFIILTSTSSICLLFIPYPESKHLDQGINMDYDVVFPWRSFNQEIYFNISVSNGTCSIQIIDQYALYPFFTGEPYDTYWEVENITAFESTIQITPSFQGYLFIFVSVDAFAGEEASIYSEITVYYWRYASNYGFVFLGVAVILISYYGYRRYKWR</sequence>
<feature type="transmembrane region" description="Helical" evidence="1">
    <location>
        <begin position="141"/>
        <end position="158"/>
    </location>
</feature>
<dbReference type="AlphaFoldDB" id="A0A0F9I9L9"/>
<gene>
    <name evidence="2" type="ORF">LCGC14_1903980</name>
</gene>
<reference evidence="2" key="1">
    <citation type="journal article" date="2015" name="Nature">
        <title>Complex archaea that bridge the gap between prokaryotes and eukaryotes.</title>
        <authorList>
            <person name="Spang A."/>
            <person name="Saw J.H."/>
            <person name="Jorgensen S.L."/>
            <person name="Zaremba-Niedzwiedzka K."/>
            <person name="Martijn J."/>
            <person name="Lind A.E."/>
            <person name="van Eijk R."/>
            <person name="Schleper C."/>
            <person name="Guy L."/>
            <person name="Ettema T.J."/>
        </authorList>
    </citation>
    <scope>NUCLEOTIDE SEQUENCE</scope>
</reference>
<feature type="transmembrane region" description="Helical" evidence="1">
    <location>
        <begin position="7"/>
        <end position="27"/>
    </location>
</feature>
<evidence type="ECO:0000313" key="2">
    <source>
        <dbReference type="EMBL" id="KKL90510.1"/>
    </source>
</evidence>